<accession>A0A2D1KP68</accession>
<dbReference type="Gene3D" id="3.90.120.10">
    <property type="entry name" value="DNA Methylase, subunit A, domain 2"/>
    <property type="match status" value="1"/>
</dbReference>
<feature type="active site" evidence="1">
    <location>
        <position position="77"/>
    </location>
</feature>
<evidence type="ECO:0000313" key="3">
    <source>
        <dbReference type="EMBL" id="ATO43928.1"/>
    </source>
</evidence>
<dbReference type="Pfam" id="PF00145">
    <property type="entry name" value="DNA_methylase"/>
    <property type="match status" value="1"/>
</dbReference>
<dbReference type="PROSITE" id="PS00095">
    <property type="entry name" value="C5_MTASE_2"/>
    <property type="match status" value="1"/>
</dbReference>
<keyword evidence="1" id="KW-0949">S-adenosyl-L-methionine</keyword>
<evidence type="ECO:0000313" key="4">
    <source>
        <dbReference type="Proteomes" id="UP000223559"/>
    </source>
</evidence>
<dbReference type="GO" id="GO:0003677">
    <property type="term" value="F:DNA binding"/>
    <property type="evidence" value="ECO:0007669"/>
    <property type="project" value="TreeGrafter"/>
</dbReference>
<dbReference type="CDD" id="cd00315">
    <property type="entry name" value="Cyt_C5_DNA_methylase"/>
    <property type="match status" value="1"/>
</dbReference>
<dbReference type="PANTHER" id="PTHR10629">
    <property type="entry name" value="CYTOSINE-SPECIFIC METHYLTRANSFERASE"/>
    <property type="match status" value="1"/>
</dbReference>
<dbReference type="InterPro" id="IPR050390">
    <property type="entry name" value="C5-Methyltransferase"/>
</dbReference>
<gene>
    <name evidence="3" type="ORF">LC20004_08370</name>
</gene>
<comment type="similarity">
    <text evidence="1 2">Belongs to the class I-like SAM-binding methyltransferase superfamily. C5-methyltransferase family.</text>
</comment>
<dbReference type="PANTHER" id="PTHR10629:SF52">
    <property type="entry name" value="DNA (CYTOSINE-5)-METHYLTRANSFERASE 1"/>
    <property type="match status" value="1"/>
</dbReference>
<reference evidence="3 4" key="1">
    <citation type="submission" date="2016-10" db="EMBL/GenBank/DDBJ databases">
        <title>The whole genome sequencing and assembly of L. cotyniformis subsp. torquens DSM 20004 strain.</title>
        <authorList>
            <person name="Park M.-K."/>
            <person name="Lee Y.-J."/>
            <person name="Yi H."/>
            <person name="Bahn Y.-S."/>
            <person name="Kim J.F."/>
            <person name="Lee D.-W."/>
        </authorList>
    </citation>
    <scope>NUCLEOTIDE SEQUENCE [LARGE SCALE GENOMIC DNA]</scope>
    <source>
        <strain evidence="3 4">DSM 20004</strain>
    </source>
</reference>
<dbReference type="OrthoDB" id="9813719at2"/>
<dbReference type="NCBIfam" id="TIGR00675">
    <property type="entry name" value="dcm"/>
    <property type="match status" value="1"/>
</dbReference>
<dbReference type="Gene3D" id="3.40.50.150">
    <property type="entry name" value="Vaccinia Virus protein VP39"/>
    <property type="match status" value="1"/>
</dbReference>
<dbReference type="GO" id="GO:0044027">
    <property type="term" value="P:negative regulation of gene expression via chromosomal CpG island methylation"/>
    <property type="evidence" value="ECO:0007669"/>
    <property type="project" value="TreeGrafter"/>
</dbReference>
<dbReference type="AlphaFoldDB" id="A0A2D1KP68"/>
<dbReference type="GO" id="GO:0032259">
    <property type="term" value="P:methylation"/>
    <property type="evidence" value="ECO:0007669"/>
    <property type="project" value="UniProtKB-KW"/>
</dbReference>
<sequence length="349" mass="39465">MKKIIDLFSGVGGLSIGFRNAGYNVVLANEIDASIANSYQKNHPETKMINEDITKLDIADTFAEYRDVGMIIGGPPCQGFSQKGKRLSLRDPRNYLFRYFFDVVKFVKPENFVIENVPNLLTAANGYFKNEIYELFESLGYEVISDVLNAKDYGVPQARRRAIIIGSLRKNVLKFPKKQNEMTTVWDAISDLAFLESGEGEQVQEYKFIPQSKYQEMMRKHSTNLYNHVATKHSALAIERMMLVPENGGREDLPEEHLTKSIFSGTWGRMDKNSQSVTITTRFDTPSSGRFTHPYLNRAITVREAARIQSFPDNMIFYGTKTSQMKQVGNAVPPLMAEAIANSILQGDL</sequence>
<dbReference type="RefSeq" id="WP_010013236.1">
    <property type="nucleotide sequence ID" value="NZ_AEOS01000125.1"/>
</dbReference>
<organism evidence="3 4">
    <name type="scientific">Loigolactobacillus coryniformis subsp. torquens DSM 20004 = KCTC 3535</name>
    <dbReference type="NCBI Taxonomy" id="1423822"/>
    <lineage>
        <taxon>Bacteria</taxon>
        <taxon>Bacillati</taxon>
        <taxon>Bacillota</taxon>
        <taxon>Bacilli</taxon>
        <taxon>Lactobacillales</taxon>
        <taxon>Lactobacillaceae</taxon>
        <taxon>Loigolactobacillus</taxon>
    </lineage>
</organism>
<dbReference type="InterPro" id="IPR001525">
    <property type="entry name" value="C5_MeTfrase"/>
</dbReference>
<evidence type="ECO:0000256" key="2">
    <source>
        <dbReference type="RuleBase" id="RU000416"/>
    </source>
</evidence>
<dbReference type="Proteomes" id="UP000223559">
    <property type="component" value="Chromosome"/>
</dbReference>
<dbReference type="PRINTS" id="PR00105">
    <property type="entry name" value="C5METTRFRASE"/>
</dbReference>
<keyword evidence="1 3" id="KW-0489">Methyltransferase</keyword>
<dbReference type="KEGG" id="lcy:LC20004_08370"/>
<evidence type="ECO:0000256" key="1">
    <source>
        <dbReference type="PROSITE-ProRule" id="PRU01016"/>
    </source>
</evidence>
<dbReference type="PROSITE" id="PS51679">
    <property type="entry name" value="SAM_MT_C5"/>
    <property type="match status" value="1"/>
</dbReference>
<dbReference type="REBASE" id="220671">
    <property type="entry name" value="M2.Lco3535ORF8370P"/>
</dbReference>
<proteinExistence type="inferred from homology"/>
<keyword evidence="4" id="KW-1185">Reference proteome</keyword>
<dbReference type="InterPro" id="IPR029063">
    <property type="entry name" value="SAM-dependent_MTases_sf"/>
</dbReference>
<dbReference type="GO" id="GO:0003886">
    <property type="term" value="F:DNA (cytosine-5-)-methyltransferase activity"/>
    <property type="evidence" value="ECO:0007669"/>
    <property type="project" value="TreeGrafter"/>
</dbReference>
<dbReference type="InterPro" id="IPR031303">
    <property type="entry name" value="C5_meth_CS"/>
</dbReference>
<dbReference type="SUPFAM" id="SSF53335">
    <property type="entry name" value="S-adenosyl-L-methionine-dependent methyltransferases"/>
    <property type="match status" value="1"/>
</dbReference>
<name>A0A2D1KP68_9LACO</name>
<keyword evidence="1 3" id="KW-0808">Transferase</keyword>
<dbReference type="EMBL" id="CP017697">
    <property type="protein sequence ID" value="ATO43928.1"/>
    <property type="molecule type" value="Genomic_DNA"/>
</dbReference>
<protein>
    <submittedName>
        <fullName evidence="3">DNA (Cytosine-5-)-methyltransferase</fullName>
    </submittedName>
</protein>